<evidence type="ECO:0000313" key="2">
    <source>
        <dbReference type="EMBL" id="VYU22791.1"/>
    </source>
</evidence>
<accession>A0A6N3D7K2</accession>
<keyword evidence="1" id="KW-0812">Transmembrane</keyword>
<name>A0A6N3D7K2_KLEOX</name>
<organism evidence="2">
    <name type="scientific">Klebsiella oxytoca</name>
    <dbReference type="NCBI Taxonomy" id="571"/>
    <lineage>
        <taxon>Bacteria</taxon>
        <taxon>Pseudomonadati</taxon>
        <taxon>Pseudomonadota</taxon>
        <taxon>Gammaproteobacteria</taxon>
        <taxon>Enterobacterales</taxon>
        <taxon>Enterobacteriaceae</taxon>
        <taxon>Klebsiella/Raoultella group</taxon>
        <taxon>Klebsiella</taxon>
    </lineage>
</organism>
<protein>
    <submittedName>
        <fullName evidence="2">Uncharacterized protein</fullName>
    </submittedName>
</protein>
<evidence type="ECO:0000256" key="1">
    <source>
        <dbReference type="SAM" id="Phobius"/>
    </source>
</evidence>
<dbReference type="AlphaFoldDB" id="A0A6N3D7K2"/>
<dbReference type="RefSeq" id="WP_156529723.1">
    <property type="nucleotide sequence ID" value="NZ_CACRTM010000023.1"/>
</dbReference>
<keyword evidence="1" id="KW-0472">Membrane</keyword>
<dbReference type="EMBL" id="CACRTM010000023">
    <property type="protein sequence ID" value="VYU22791.1"/>
    <property type="molecule type" value="Genomic_DNA"/>
</dbReference>
<reference evidence="2" key="1">
    <citation type="submission" date="2019-11" db="EMBL/GenBank/DDBJ databases">
        <authorList>
            <person name="Feng L."/>
        </authorList>
    </citation>
    <scope>NUCLEOTIDE SEQUENCE</scope>
    <source>
        <strain evidence="2">KOxytocaLFYP65</strain>
    </source>
</reference>
<keyword evidence="1" id="KW-1133">Transmembrane helix</keyword>
<proteinExistence type="predicted"/>
<sequence length="50" mass="5513">MNIDIGSARKTILGGMALISVFGLVYVSKKACSRAGFPQRLHGYTKHFDR</sequence>
<feature type="transmembrane region" description="Helical" evidence="1">
    <location>
        <begin position="12"/>
        <end position="28"/>
    </location>
</feature>
<gene>
    <name evidence="2" type="ORF">KOLFYP65_00849</name>
</gene>